<dbReference type="InterPro" id="IPR056125">
    <property type="entry name" value="DUF7708"/>
</dbReference>
<gene>
    <name evidence="2" type="ORF">AOCH_002697</name>
</gene>
<dbReference type="EMBL" id="JYKN01003092">
    <property type="protein sequence ID" value="KKK14058.1"/>
    <property type="molecule type" value="Genomic_DNA"/>
</dbReference>
<proteinExistence type="predicted"/>
<feature type="domain" description="DUF7708" evidence="1">
    <location>
        <begin position="110"/>
        <end position="236"/>
    </location>
</feature>
<evidence type="ECO:0000259" key="1">
    <source>
        <dbReference type="Pfam" id="PF24809"/>
    </source>
</evidence>
<comment type="caution">
    <text evidence="2">The sequence shown here is derived from an EMBL/GenBank/DDBJ whole genome shotgun (WGS) entry which is preliminary data.</text>
</comment>
<evidence type="ECO:0000313" key="2">
    <source>
        <dbReference type="EMBL" id="KKK14058.1"/>
    </source>
</evidence>
<dbReference type="Proteomes" id="UP000034947">
    <property type="component" value="Unassembled WGS sequence"/>
</dbReference>
<organism evidence="2 3">
    <name type="scientific">Aspergillus ochraceoroseus</name>
    <dbReference type="NCBI Taxonomy" id="138278"/>
    <lineage>
        <taxon>Eukaryota</taxon>
        <taxon>Fungi</taxon>
        <taxon>Dikarya</taxon>
        <taxon>Ascomycota</taxon>
        <taxon>Pezizomycotina</taxon>
        <taxon>Eurotiomycetes</taxon>
        <taxon>Eurotiomycetidae</taxon>
        <taxon>Eurotiales</taxon>
        <taxon>Aspergillaceae</taxon>
        <taxon>Aspergillus</taxon>
        <taxon>Aspergillus subgen. Nidulantes</taxon>
    </lineage>
</organism>
<accession>A0A0F8U380</accession>
<dbReference type="Pfam" id="PF24809">
    <property type="entry name" value="DUF7708"/>
    <property type="match status" value="1"/>
</dbReference>
<protein>
    <recommendedName>
        <fullName evidence="1">DUF7708 domain-containing protein</fullName>
    </recommendedName>
</protein>
<reference evidence="2 3" key="1">
    <citation type="submission" date="2015-02" db="EMBL/GenBank/DDBJ databases">
        <title>Draft Genome Sequences of Two Closely-Related Aflatoxigenic Aspergillus Species Obtained from the Cote d'Ivoire.</title>
        <authorList>
            <person name="Moore G.G."/>
            <person name="Beltz S.B."/>
            <person name="Mack B.M."/>
        </authorList>
    </citation>
    <scope>NUCLEOTIDE SEQUENCE [LARGE SCALE GENOMIC DNA]</scope>
    <source>
        <strain evidence="2 3">SRRC1432</strain>
    </source>
</reference>
<dbReference type="VEuPathDB" id="FungiDB:P175DRAFT_0559316"/>
<sequence>MPPESLTTSPGASKAGEVDQFAVNYWKARFDKRPPTLIHVIETLDVEYNELAQSWKRFQELLAPTDRVCFEERPQTAPDVQAVVRGVQALWGSSPQQRAFRRSMALCDTFAATLDSHTVTLTTLPNHQFYSALFYGVLQSMLKACATYPNIMERMMSALVNVNQSISPSVESGTLQFPKESVPLIARFYYLTFFFLGEFMDWYARRSKCRLLQSLNEDMYLDFGNLVGAIQSSARDFMQGFIDVLSPNDCDYERTLGTVHHPDLYLWEQARLSQIGRRHVDRRFAAQNAMTRLLIWGIQRDAEERQGIREKRDVLLAQMFETASQRLRPASQQNGGIACLTTTPGPYLTRDTYTLETSGGPRHKYSRVELQLASAHLQDYFDSDDQIAGFETDVGIIAEDSVIESLKQWGTNAYSQVLAIGGFTTTVFPSPVALISACYANLAREIKLPVVAHFCSLPTTAKDGMTLFQQGLIALTYSLIRQLIDCLPPVSNGSAAYALKAERFSPLNGTLTSWKEVLSLIDTLLHYAPPLLVCVVDGLDKLHDTSTDEYIRSLVRTFVDHTKPLPDLVTDSYHSHNTVLLKVLFTVTGRPSSLVGTLFENTLILSESNRPEQVVAADPSLNPNVTFMMMNA</sequence>
<name>A0A0F8U380_9EURO</name>
<dbReference type="OrthoDB" id="4840035at2759"/>
<keyword evidence="3" id="KW-1185">Reference proteome</keyword>
<dbReference type="AlphaFoldDB" id="A0A0F8U380"/>
<evidence type="ECO:0000313" key="3">
    <source>
        <dbReference type="Proteomes" id="UP000034947"/>
    </source>
</evidence>